<proteinExistence type="predicted"/>
<gene>
    <name evidence="1" type="ORF">CYMTET_26732</name>
</gene>
<dbReference type="Gene3D" id="3.30.420.10">
    <property type="entry name" value="Ribonuclease H-like superfamily/Ribonuclease H"/>
    <property type="match status" value="1"/>
</dbReference>
<evidence type="ECO:0000313" key="2">
    <source>
        <dbReference type="Proteomes" id="UP001190700"/>
    </source>
</evidence>
<reference evidence="1 2" key="1">
    <citation type="journal article" date="2015" name="Genome Biol. Evol.">
        <title>Comparative Genomics of a Bacterivorous Green Alga Reveals Evolutionary Causalities and Consequences of Phago-Mixotrophic Mode of Nutrition.</title>
        <authorList>
            <person name="Burns J.A."/>
            <person name="Paasch A."/>
            <person name="Narechania A."/>
            <person name="Kim E."/>
        </authorList>
    </citation>
    <scope>NUCLEOTIDE SEQUENCE [LARGE SCALE GENOMIC DNA]</scope>
    <source>
        <strain evidence="1 2">PLY_AMNH</strain>
    </source>
</reference>
<dbReference type="Proteomes" id="UP001190700">
    <property type="component" value="Unassembled WGS sequence"/>
</dbReference>
<dbReference type="InterPro" id="IPR036397">
    <property type="entry name" value="RNaseH_sf"/>
</dbReference>
<name>A0AAE0FRT4_9CHLO</name>
<sequence length="1094" mass="124132">MCEDLTPNCFYWKGDGVTQKAELIFLQELDETLFTIRFRKYDTDPDCMTSFAVQGNECSTTLDENTQILHEESVLIPVGNQLDYLENETFPQMATLKTNNPARYFEYVQDRLEEILQERARIRMADEDSEYSCPSGSDQDMTEMKQITPPLYPYDTASDGSLFSSKGTACSGAAYAVRGGNGNSPLIRKANIPLHRPFHCPDSFIKSDIQLPSSTTAEIVGLRLLLSEQKDYILSSVTPTVHAIDSMATITAVKKDKRSMSIRDKLREPNRTNIQAVRLVLEELGYYDDNENSKIILKWIRGHNDDTLHDKVDRAAKRASFRSDGPPPRFDPSDELPYTLFYRSVPVMGDIRTHVRNIQKLSHYHIWKNMRHQGGNLRLLEQNEVPPNRDLSKVAPKHFTAGRNRELLGLQASPARLKKLGKIEMSDCPYCVAGTTCTFEHIQLHCPGPSGALNTTRKEQDDSLRKLVKENAKDAPRLVNPGKGTSFLNMDKLNLFPMADLRSDMTSELYLPALPESGMYRPSKTKNGALAVTAKGRAEEGTDTMVYPDLQYVRRQEFWKLIAWHHLSTKKTPLHMTEYAQRAHDVHMAIEACKNESGDPKNCYAIRRDLLDILIDDRHLDEDGCELFSNPLNAHPRIHSRRCIPTRKMKKALKPFCHNGKIGFDGLALDAYINPITGRGRNVYGNPPFDGKDNNNATSAVMTTLALGARAAQTSSGFTGVWILPLSAKNQKKWIAKGYELVFRFPRDTIPFIPHGYWTGDEPYKLPGSGCYKDDFSDVVIIAIDSDKYEGKPVFDWRATQKKIARWFINVLPESKITNRRLEATGLPLSVWREVLDERVQVMPTSLCPWPVNGEVPPRPENLNTYFGGHHDTHYTSDKLKPFKGTVLWPKELTLTGHLPKHFDKVLHAVGVARRKVRPLIKKISRLCRHHVKIRRNVFLNEFTEPPNDEPHLSNTDMAPTVTEENAVSDTSELFLNIVTFLYTSLNLRKFMLLSQLSWLLPNNSNVDAAGKVWNELTSTAFDAREFHTLAMRLVLEFSTHIPTFPHTDTDRDGCLTAFEFANGMDSLQMYLRRVANHYEAIQNLTFAPAESAK</sequence>
<organism evidence="1 2">
    <name type="scientific">Cymbomonas tetramitiformis</name>
    <dbReference type="NCBI Taxonomy" id="36881"/>
    <lineage>
        <taxon>Eukaryota</taxon>
        <taxon>Viridiplantae</taxon>
        <taxon>Chlorophyta</taxon>
        <taxon>Pyramimonadophyceae</taxon>
        <taxon>Pyramimonadales</taxon>
        <taxon>Pyramimonadaceae</taxon>
        <taxon>Cymbomonas</taxon>
    </lineage>
</organism>
<comment type="caution">
    <text evidence="1">The sequence shown here is derived from an EMBL/GenBank/DDBJ whole genome shotgun (WGS) entry which is preliminary data.</text>
</comment>
<evidence type="ECO:0008006" key="3">
    <source>
        <dbReference type="Google" id="ProtNLM"/>
    </source>
</evidence>
<dbReference type="EMBL" id="LGRX02014485">
    <property type="protein sequence ID" value="KAK3264538.1"/>
    <property type="molecule type" value="Genomic_DNA"/>
</dbReference>
<dbReference type="InterPro" id="IPR018247">
    <property type="entry name" value="EF_Hand_1_Ca_BS"/>
</dbReference>
<dbReference type="GO" id="GO:0003676">
    <property type="term" value="F:nucleic acid binding"/>
    <property type="evidence" value="ECO:0007669"/>
    <property type="project" value="InterPro"/>
</dbReference>
<evidence type="ECO:0000313" key="1">
    <source>
        <dbReference type="EMBL" id="KAK3264538.1"/>
    </source>
</evidence>
<feature type="non-terminal residue" evidence="1">
    <location>
        <position position="1094"/>
    </location>
</feature>
<dbReference type="PROSITE" id="PS00018">
    <property type="entry name" value="EF_HAND_1"/>
    <property type="match status" value="1"/>
</dbReference>
<accession>A0AAE0FRT4</accession>
<dbReference type="AlphaFoldDB" id="A0AAE0FRT4"/>
<protein>
    <recommendedName>
        <fullName evidence="3">EF-hand domain-containing protein</fullName>
    </recommendedName>
</protein>
<keyword evidence="2" id="KW-1185">Reference proteome</keyword>